<dbReference type="EMBL" id="JAHLQT010010484">
    <property type="protein sequence ID" value="KAG7172786.1"/>
    <property type="molecule type" value="Genomic_DNA"/>
</dbReference>
<feature type="region of interest" description="Disordered" evidence="1">
    <location>
        <begin position="1"/>
        <end position="35"/>
    </location>
</feature>
<protein>
    <submittedName>
        <fullName evidence="2">Uncharacterized protein</fullName>
    </submittedName>
</protein>
<evidence type="ECO:0000313" key="3">
    <source>
        <dbReference type="Proteomes" id="UP000747542"/>
    </source>
</evidence>
<comment type="caution">
    <text evidence="2">The sequence shown here is derived from an EMBL/GenBank/DDBJ whole genome shotgun (WGS) entry which is preliminary data.</text>
</comment>
<feature type="compositionally biased region" description="Polar residues" evidence="1">
    <location>
        <begin position="53"/>
        <end position="63"/>
    </location>
</feature>
<keyword evidence="3" id="KW-1185">Reference proteome</keyword>
<gene>
    <name evidence="2" type="ORF">Hamer_G007027</name>
</gene>
<accession>A0A8J5T5D3</accession>
<feature type="region of interest" description="Disordered" evidence="1">
    <location>
        <begin position="51"/>
        <end position="75"/>
    </location>
</feature>
<organism evidence="2 3">
    <name type="scientific">Homarus americanus</name>
    <name type="common">American lobster</name>
    <dbReference type="NCBI Taxonomy" id="6706"/>
    <lineage>
        <taxon>Eukaryota</taxon>
        <taxon>Metazoa</taxon>
        <taxon>Ecdysozoa</taxon>
        <taxon>Arthropoda</taxon>
        <taxon>Crustacea</taxon>
        <taxon>Multicrustacea</taxon>
        <taxon>Malacostraca</taxon>
        <taxon>Eumalacostraca</taxon>
        <taxon>Eucarida</taxon>
        <taxon>Decapoda</taxon>
        <taxon>Pleocyemata</taxon>
        <taxon>Astacidea</taxon>
        <taxon>Nephropoidea</taxon>
        <taxon>Nephropidae</taxon>
        <taxon>Homarus</taxon>
    </lineage>
</organism>
<evidence type="ECO:0000313" key="2">
    <source>
        <dbReference type="EMBL" id="KAG7172786.1"/>
    </source>
</evidence>
<proteinExistence type="predicted"/>
<reference evidence="2" key="1">
    <citation type="journal article" date="2021" name="Sci. Adv.">
        <title>The American lobster genome reveals insights on longevity, neural, and immune adaptations.</title>
        <authorList>
            <person name="Polinski J.M."/>
            <person name="Zimin A.V."/>
            <person name="Clark K.F."/>
            <person name="Kohn A.B."/>
            <person name="Sadowski N."/>
            <person name="Timp W."/>
            <person name="Ptitsyn A."/>
            <person name="Khanna P."/>
            <person name="Romanova D.Y."/>
            <person name="Williams P."/>
            <person name="Greenwood S.J."/>
            <person name="Moroz L.L."/>
            <person name="Walt D.R."/>
            <person name="Bodnar A.G."/>
        </authorList>
    </citation>
    <scope>NUCLEOTIDE SEQUENCE</scope>
    <source>
        <strain evidence="2">GMGI-L3</strain>
    </source>
</reference>
<name>A0A8J5T5D3_HOMAM</name>
<sequence>MIKYKRRSDLKEPAGIVRRLRTNRRTVTSRNESESWAIQKRTRRCWTCGEDPNFQTNCPQNSTRGKEEQPTETGN</sequence>
<dbReference type="AlphaFoldDB" id="A0A8J5T5D3"/>
<evidence type="ECO:0000256" key="1">
    <source>
        <dbReference type="SAM" id="MobiDB-lite"/>
    </source>
</evidence>
<dbReference type="Proteomes" id="UP000747542">
    <property type="component" value="Unassembled WGS sequence"/>
</dbReference>